<keyword evidence="2" id="KW-1185">Reference proteome</keyword>
<protein>
    <submittedName>
        <fullName evidence="1">Uncharacterized protein</fullName>
    </submittedName>
</protein>
<evidence type="ECO:0000313" key="2">
    <source>
        <dbReference type="Proteomes" id="UP000009168"/>
    </source>
</evidence>
<dbReference type="RefSeq" id="XP_012653557.1">
    <property type="nucleotide sequence ID" value="XM_012798103.1"/>
</dbReference>
<dbReference type="EMBL" id="GG662661">
    <property type="protein sequence ID" value="EWS73935.1"/>
    <property type="molecule type" value="Genomic_DNA"/>
</dbReference>
<reference evidence="2" key="1">
    <citation type="journal article" date="2006" name="PLoS Biol.">
        <title>Macronuclear genome sequence of the ciliate Tetrahymena thermophila, a model eukaryote.</title>
        <authorList>
            <person name="Eisen J.A."/>
            <person name="Coyne R.S."/>
            <person name="Wu M."/>
            <person name="Wu D."/>
            <person name="Thiagarajan M."/>
            <person name="Wortman J.R."/>
            <person name="Badger J.H."/>
            <person name="Ren Q."/>
            <person name="Amedeo P."/>
            <person name="Jones K.M."/>
            <person name="Tallon L.J."/>
            <person name="Delcher A.L."/>
            <person name="Salzberg S.L."/>
            <person name="Silva J.C."/>
            <person name="Haas B.J."/>
            <person name="Majoros W.H."/>
            <person name="Farzad M."/>
            <person name="Carlton J.M."/>
            <person name="Smith R.K. Jr."/>
            <person name="Garg J."/>
            <person name="Pearlman R.E."/>
            <person name="Karrer K.M."/>
            <person name="Sun L."/>
            <person name="Manning G."/>
            <person name="Elde N.C."/>
            <person name="Turkewitz A.P."/>
            <person name="Asai D.J."/>
            <person name="Wilkes D.E."/>
            <person name="Wang Y."/>
            <person name="Cai H."/>
            <person name="Collins K."/>
            <person name="Stewart B.A."/>
            <person name="Lee S.R."/>
            <person name="Wilamowska K."/>
            <person name="Weinberg Z."/>
            <person name="Ruzzo W.L."/>
            <person name="Wloga D."/>
            <person name="Gaertig J."/>
            <person name="Frankel J."/>
            <person name="Tsao C.-C."/>
            <person name="Gorovsky M.A."/>
            <person name="Keeling P.J."/>
            <person name="Waller R.F."/>
            <person name="Patron N.J."/>
            <person name="Cherry J.M."/>
            <person name="Stover N.A."/>
            <person name="Krieger C.J."/>
            <person name="del Toro C."/>
            <person name="Ryder H.F."/>
            <person name="Williamson S.C."/>
            <person name="Barbeau R.A."/>
            <person name="Hamilton E.P."/>
            <person name="Orias E."/>
        </authorList>
    </citation>
    <scope>NUCLEOTIDE SEQUENCE [LARGE SCALE GENOMIC DNA]</scope>
    <source>
        <strain evidence="2">SB210</strain>
    </source>
</reference>
<dbReference type="AlphaFoldDB" id="W7X3P5"/>
<organism evidence="1 2">
    <name type="scientific">Tetrahymena thermophila (strain SB210)</name>
    <dbReference type="NCBI Taxonomy" id="312017"/>
    <lineage>
        <taxon>Eukaryota</taxon>
        <taxon>Sar</taxon>
        <taxon>Alveolata</taxon>
        <taxon>Ciliophora</taxon>
        <taxon>Intramacronucleata</taxon>
        <taxon>Oligohymenophorea</taxon>
        <taxon>Hymenostomatida</taxon>
        <taxon>Tetrahymenina</taxon>
        <taxon>Tetrahymenidae</taxon>
        <taxon>Tetrahymena</taxon>
    </lineage>
</organism>
<sequence>MQFFSSQMLFGCLFMNSQQDPIEQKTDFIIGFYLEEYDKYQALYLAANFFPSKSVICNKDQSTSLNVPKMQINLSLNIQLKIDKAFFTLSNCSLFYLLQVKIIYQFYSNLLAALVKNFIQSPWKYIPEISVILNQNKPKFWSYTFTIHPKIPALSKYSFSLQLKLFQRVSIIEDLPEQCGPQRRTLQSVPP</sequence>
<dbReference type="Proteomes" id="UP000009168">
    <property type="component" value="Unassembled WGS sequence"/>
</dbReference>
<gene>
    <name evidence="1" type="ORF">TTHERM_000621569</name>
</gene>
<proteinExistence type="predicted"/>
<dbReference type="InParanoid" id="W7X3P5"/>
<dbReference type="GeneID" id="24439860"/>
<name>W7X3P5_TETTS</name>
<evidence type="ECO:0000313" key="1">
    <source>
        <dbReference type="EMBL" id="EWS73935.1"/>
    </source>
</evidence>
<accession>W7X3P5</accession>
<dbReference type="KEGG" id="tet:TTHERM_000621569"/>